<reference evidence="1" key="2">
    <citation type="submission" date="2020-11" db="EMBL/GenBank/DDBJ databases">
        <authorList>
            <person name="McCartney M.A."/>
            <person name="Auch B."/>
            <person name="Kono T."/>
            <person name="Mallez S."/>
            <person name="Becker A."/>
            <person name="Gohl D.M."/>
            <person name="Silverstein K.A.T."/>
            <person name="Koren S."/>
            <person name="Bechman K.B."/>
            <person name="Herman A."/>
            <person name="Abrahante J.E."/>
            <person name="Garbe J."/>
        </authorList>
    </citation>
    <scope>NUCLEOTIDE SEQUENCE</scope>
    <source>
        <strain evidence="1">Duluth1</strain>
        <tissue evidence="1">Whole animal</tissue>
    </source>
</reference>
<protein>
    <submittedName>
        <fullName evidence="1">Uncharacterized protein</fullName>
    </submittedName>
</protein>
<dbReference type="Proteomes" id="UP000828390">
    <property type="component" value="Unassembled WGS sequence"/>
</dbReference>
<keyword evidence="2" id="KW-1185">Reference proteome</keyword>
<comment type="caution">
    <text evidence="1">The sequence shown here is derived from an EMBL/GenBank/DDBJ whole genome shotgun (WGS) entry which is preliminary data.</text>
</comment>
<proteinExistence type="predicted"/>
<organism evidence="1 2">
    <name type="scientific">Dreissena polymorpha</name>
    <name type="common">Zebra mussel</name>
    <name type="synonym">Mytilus polymorpha</name>
    <dbReference type="NCBI Taxonomy" id="45954"/>
    <lineage>
        <taxon>Eukaryota</taxon>
        <taxon>Metazoa</taxon>
        <taxon>Spiralia</taxon>
        <taxon>Lophotrochozoa</taxon>
        <taxon>Mollusca</taxon>
        <taxon>Bivalvia</taxon>
        <taxon>Autobranchia</taxon>
        <taxon>Heteroconchia</taxon>
        <taxon>Euheterodonta</taxon>
        <taxon>Imparidentia</taxon>
        <taxon>Neoheterodontei</taxon>
        <taxon>Myida</taxon>
        <taxon>Dreissenoidea</taxon>
        <taxon>Dreissenidae</taxon>
        <taxon>Dreissena</taxon>
    </lineage>
</organism>
<evidence type="ECO:0000313" key="1">
    <source>
        <dbReference type="EMBL" id="KAH3702417.1"/>
    </source>
</evidence>
<gene>
    <name evidence="1" type="ORF">DPMN_077434</name>
</gene>
<accession>A0A9D3YKX6</accession>
<evidence type="ECO:0000313" key="2">
    <source>
        <dbReference type="Proteomes" id="UP000828390"/>
    </source>
</evidence>
<dbReference type="EMBL" id="JAIWYP010000015">
    <property type="protein sequence ID" value="KAH3702417.1"/>
    <property type="molecule type" value="Genomic_DNA"/>
</dbReference>
<name>A0A9D3YKX6_DREPO</name>
<dbReference type="AlphaFoldDB" id="A0A9D3YKX6"/>
<sequence>MSGLTPLAFPKIGYAARQRRFEIRVFLLLDELPTKDDEPYLPEAASFKAPETRLHPFSCRLEHGLPGLELSHTRRPGAGFWLTQAF</sequence>
<reference evidence="1" key="1">
    <citation type="journal article" date="2019" name="bioRxiv">
        <title>The Genome of the Zebra Mussel, Dreissena polymorpha: A Resource for Invasive Species Research.</title>
        <authorList>
            <person name="McCartney M.A."/>
            <person name="Auch B."/>
            <person name="Kono T."/>
            <person name="Mallez S."/>
            <person name="Zhang Y."/>
            <person name="Obille A."/>
            <person name="Becker A."/>
            <person name="Abrahante J.E."/>
            <person name="Garbe J."/>
            <person name="Badalamenti J.P."/>
            <person name="Herman A."/>
            <person name="Mangelson H."/>
            <person name="Liachko I."/>
            <person name="Sullivan S."/>
            <person name="Sone E.D."/>
            <person name="Koren S."/>
            <person name="Silverstein K.A.T."/>
            <person name="Beckman K.B."/>
            <person name="Gohl D.M."/>
        </authorList>
    </citation>
    <scope>NUCLEOTIDE SEQUENCE</scope>
    <source>
        <strain evidence="1">Duluth1</strain>
        <tissue evidence="1">Whole animal</tissue>
    </source>
</reference>